<dbReference type="RefSeq" id="WP_222607859.1">
    <property type="nucleotide sequence ID" value="NZ_CP081958.1"/>
</dbReference>
<protein>
    <submittedName>
        <fullName evidence="3">MBL fold metallo-hydrolase</fullName>
    </submittedName>
</protein>
<dbReference type="GeneID" id="67176981"/>
<reference evidence="3 4" key="1">
    <citation type="journal article" date="2021" name="Int. J. Syst. Evol. Microbiol.">
        <title>Halobaculum halophilum sp. nov. and Halobaculum salinum sp. nov., isolated from salt lake and saline soil.</title>
        <authorList>
            <person name="Cui H.L."/>
            <person name="Shi X.W."/>
            <person name="Yin X.M."/>
            <person name="Yang X.Y."/>
            <person name="Hou J."/>
            <person name="Zhu L."/>
        </authorList>
    </citation>
    <scope>NUCLEOTIDE SEQUENCE [LARGE SCALE GENOMIC DNA]</scope>
    <source>
        <strain evidence="3 4">NBRC 109044</strain>
    </source>
</reference>
<evidence type="ECO:0000313" key="3">
    <source>
        <dbReference type="EMBL" id="QZP38055.1"/>
    </source>
</evidence>
<dbReference type="PANTHER" id="PTHR46018:SF3">
    <property type="entry name" value="ARYLSULFATASE"/>
    <property type="match status" value="1"/>
</dbReference>
<proteinExistence type="predicted"/>
<keyword evidence="4" id="KW-1185">Reference proteome</keyword>
<feature type="domain" description="Metallo-beta-lactamase" evidence="2">
    <location>
        <begin position="18"/>
        <end position="201"/>
    </location>
</feature>
<evidence type="ECO:0000313" key="4">
    <source>
        <dbReference type="Proteomes" id="UP000826254"/>
    </source>
</evidence>
<dbReference type="SMART" id="SM00849">
    <property type="entry name" value="Lactamase_B"/>
    <property type="match status" value="1"/>
</dbReference>
<dbReference type="Pfam" id="PF23023">
    <property type="entry name" value="Anti-Pycsar_Apyc1"/>
    <property type="match status" value="1"/>
</dbReference>
<dbReference type="SUPFAM" id="SSF56281">
    <property type="entry name" value="Metallo-hydrolase/oxidoreductase"/>
    <property type="match status" value="1"/>
</dbReference>
<gene>
    <name evidence="3" type="ORF">K6T50_02525</name>
</gene>
<dbReference type="InterPro" id="IPR001279">
    <property type="entry name" value="Metallo-B-lactamas"/>
</dbReference>
<dbReference type="EMBL" id="CP081958">
    <property type="protein sequence ID" value="QZP38055.1"/>
    <property type="molecule type" value="Genomic_DNA"/>
</dbReference>
<organism evidence="3 4">
    <name type="scientific">Halobaculum magnesiiphilum</name>
    <dbReference type="NCBI Taxonomy" id="1017351"/>
    <lineage>
        <taxon>Archaea</taxon>
        <taxon>Methanobacteriati</taxon>
        <taxon>Methanobacteriota</taxon>
        <taxon>Stenosarchaea group</taxon>
        <taxon>Halobacteria</taxon>
        <taxon>Halobacteriales</taxon>
        <taxon>Haloferacaceae</taxon>
        <taxon>Halobaculum</taxon>
    </lineage>
</organism>
<dbReference type="KEGG" id="hmp:K6T50_02525"/>
<dbReference type="PANTHER" id="PTHR46018">
    <property type="entry name" value="ZINC PHOSPHODIESTERASE ELAC PROTEIN 1"/>
    <property type="match status" value="1"/>
</dbReference>
<dbReference type="AlphaFoldDB" id="A0A8T8WDZ1"/>
<evidence type="ECO:0000259" key="2">
    <source>
        <dbReference type="SMART" id="SM00849"/>
    </source>
</evidence>
<evidence type="ECO:0000256" key="1">
    <source>
        <dbReference type="SAM" id="MobiDB-lite"/>
    </source>
</evidence>
<feature type="compositionally biased region" description="Acidic residues" evidence="1">
    <location>
        <begin position="159"/>
        <end position="183"/>
    </location>
</feature>
<feature type="region of interest" description="Disordered" evidence="1">
    <location>
        <begin position="156"/>
        <end position="183"/>
    </location>
</feature>
<accession>A0A8T8WDZ1</accession>
<dbReference type="Proteomes" id="UP000826254">
    <property type="component" value="Chromosome"/>
</dbReference>
<dbReference type="Gene3D" id="3.60.15.10">
    <property type="entry name" value="Ribonuclease Z/Hydroxyacylglutathione hydrolase-like"/>
    <property type="match status" value="1"/>
</dbReference>
<dbReference type="InterPro" id="IPR036866">
    <property type="entry name" value="RibonucZ/Hydroxyglut_hydro"/>
</dbReference>
<name>A0A8T8WDZ1_9EURY</name>
<dbReference type="GO" id="GO:0042781">
    <property type="term" value="F:3'-tRNA processing endoribonuclease activity"/>
    <property type="evidence" value="ECO:0007669"/>
    <property type="project" value="TreeGrafter"/>
</dbReference>
<sequence length="290" mass="31184">MRVTFLGTGSAMPVADRVQTGLLVESAPGDRRPLLVDCGAGIVHRLSQTDPGYEAVSTVLLTHHHLDHVSDLLALLKARWLAGEERLHVVGPPGTKALLDDLLSVGAYEYLDGRADLSVREVHPGAEFSLAGLDIEAFETRHSKQCLAYRFADRGGEADTADDGGDAEATDDDPTDGDTDPDAAEDTTDDAAGGDFVFSGDSEAFAGLANFAEGARVLAHDCSFPDEVDVDNHPTPTQLGEALAGRDIDRVYLTHLYPHTEGRHEEMLESIGRHFDGDVRVARDGLRFEL</sequence>